<feature type="signal peptide" evidence="6">
    <location>
        <begin position="1"/>
        <end position="15"/>
    </location>
</feature>
<dbReference type="InterPro" id="IPR034164">
    <property type="entry name" value="Pepsin-like_dom"/>
</dbReference>
<dbReference type="RefSeq" id="XP_040635359.1">
    <property type="nucleotide sequence ID" value="XM_040787460.1"/>
</dbReference>
<accession>A0A017S4W6</accession>
<dbReference type="InterPro" id="IPR001969">
    <property type="entry name" value="Aspartic_peptidase_AS"/>
</dbReference>
<feature type="chain" id="PRO_5012022988" evidence="6">
    <location>
        <begin position="16"/>
        <end position="398"/>
    </location>
</feature>
<keyword evidence="9" id="KW-1185">Reference proteome</keyword>
<dbReference type="PROSITE" id="PS51767">
    <property type="entry name" value="PEPTIDASE_A1"/>
    <property type="match status" value="1"/>
</dbReference>
<dbReference type="Pfam" id="PF00026">
    <property type="entry name" value="Asp"/>
    <property type="match status" value="1"/>
</dbReference>
<dbReference type="EMBL" id="KK088442">
    <property type="protein sequence ID" value="EYE91669.1"/>
    <property type="molecule type" value="Genomic_DNA"/>
</dbReference>
<reference evidence="9" key="1">
    <citation type="journal article" date="2014" name="Nat. Commun.">
        <title>Genomic adaptations of the halophilic Dead Sea filamentous fungus Eurotium rubrum.</title>
        <authorList>
            <person name="Kis-Papo T."/>
            <person name="Weig A.R."/>
            <person name="Riley R."/>
            <person name="Persoh D."/>
            <person name="Salamov A."/>
            <person name="Sun H."/>
            <person name="Lipzen A."/>
            <person name="Wasser S.P."/>
            <person name="Rambold G."/>
            <person name="Grigoriev I.V."/>
            <person name="Nevo E."/>
        </authorList>
    </citation>
    <scope>NUCLEOTIDE SEQUENCE [LARGE SCALE GENOMIC DNA]</scope>
    <source>
        <strain evidence="9">CBS 135680</strain>
    </source>
</reference>
<sequence length="398" mass="43367">MHLFRLLTLASTTLATTLPLTRRTPASSTVFPLKATKYGTIFDVPVTVGNQTFQLLVDTGSSDTYVVKTGFTCIDDTNSTTPQAECLYSNHTYNPDYSDTYRRVEDQYFGIEYGAGIASGGLAYETVTLGSLTVEKQKVGIADRTNPMGDGVNSGLLGLSYPSITSTHPGNASSSDNSTYFFDRKVYNPLLYSMSQQGVLKESYYSLALASTSQNVSTMFGGYLSLGELLPVKHSARWTIVPVENYQAIPLEFTSGNRTRSCVRYGSKSANKDNSTAFQTFVDSGNNFSYLPTAVVEPVNAIFDPPATFDDLSKLYVVDCNAKAPVFGLQLGNQTFYHNPADLIQRIDDELCVSALAAMEDARVGDITVSILGVSFLKSVVAVFDFGKDKMRFAKKSK</sequence>
<dbReference type="SUPFAM" id="SSF50630">
    <property type="entry name" value="Acid proteases"/>
    <property type="match status" value="1"/>
</dbReference>
<dbReference type="Gene3D" id="2.40.70.10">
    <property type="entry name" value="Acid Proteases"/>
    <property type="match status" value="2"/>
</dbReference>
<dbReference type="PANTHER" id="PTHR47966:SF47">
    <property type="entry name" value="ENDOPEPTIDASE, PUTATIVE (AFU_ORTHOLOGUE AFUA_3G01220)-RELATED"/>
    <property type="match status" value="1"/>
</dbReference>
<dbReference type="InterPro" id="IPR033121">
    <property type="entry name" value="PEPTIDASE_A1"/>
</dbReference>
<dbReference type="PANTHER" id="PTHR47966">
    <property type="entry name" value="BETA-SITE APP-CLEAVING ENZYME, ISOFORM A-RELATED"/>
    <property type="match status" value="1"/>
</dbReference>
<gene>
    <name evidence="8" type="ORF">EURHEDRAFT_546177</name>
</gene>
<keyword evidence="6" id="KW-0732">Signal</keyword>
<evidence type="ECO:0000256" key="4">
    <source>
        <dbReference type="PIRSR" id="PIRSR601461-1"/>
    </source>
</evidence>
<evidence type="ECO:0000259" key="7">
    <source>
        <dbReference type="PROSITE" id="PS51767"/>
    </source>
</evidence>
<keyword evidence="3 5" id="KW-0378">Hydrolase</keyword>
<dbReference type="CDD" id="cd05471">
    <property type="entry name" value="pepsin_like"/>
    <property type="match status" value="1"/>
</dbReference>
<evidence type="ECO:0000313" key="8">
    <source>
        <dbReference type="EMBL" id="EYE91669.1"/>
    </source>
</evidence>
<evidence type="ECO:0000256" key="5">
    <source>
        <dbReference type="RuleBase" id="RU000454"/>
    </source>
</evidence>
<name>A0A017S4W6_ASPRC</name>
<dbReference type="STRING" id="1388766.A0A017S4W6"/>
<evidence type="ECO:0000256" key="2">
    <source>
        <dbReference type="ARBA" id="ARBA00022750"/>
    </source>
</evidence>
<dbReference type="OrthoDB" id="15189at2759"/>
<dbReference type="GO" id="GO:0006508">
    <property type="term" value="P:proteolysis"/>
    <property type="evidence" value="ECO:0007669"/>
    <property type="project" value="UniProtKB-KW"/>
</dbReference>
<evidence type="ECO:0000256" key="6">
    <source>
        <dbReference type="SAM" id="SignalP"/>
    </source>
</evidence>
<dbReference type="PRINTS" id="PR00792">
    <property type="entry name" value="PEPSIN"/>
</dbReference>
<proteinExistence type="inferred from homology"/>
<dbReference type="GO" id="GO:0004190">
    <property type="term" value="F:aspartic-type endopeptidase activity"/>
    <property type="evidence" value="ECO:0007669"/>
    <property type="project" value="UniProtKB-KW"/>
</dbReference>
<dbReference type="GeneID" id="63702584"/>
<evidence type="ECO:0000256" key="1">
    <source>
        <dbReference type="ARBA" id="ARBA00007447"/>
    </source>
</evidence>
<dbReference type="HOGENOM" id="CLU_035052_1_0_1"/>
<keyword evidence="5 8" id="KW-0645">Protease</keyword>
<keyword evidence="2 5" id="KW-0064">Aspartyl protease</keyword>
<dbReference type="GO" id="GO:0000324">
    <property type="term" value="C:fungal-type vacuole"/>
    <property type="evidence" value="ECO:0007669"/>
    <property type="project" value="TreeGrafter"/>
</dbReference>
<dbReference type="InterPro" id="IPR001461">
    <property type="entry name" value="Aspartic_peptidase_A1"/>
</dbReference>
<protein>
    <submittedName>
        <fullName evidence="8">Acid protease</fullName>
    </submittedName>
</protein>
<dbReference type="Proteomes" id="UP000019804">
    <property type="component" value="Unassembled WGS sequence"/>
</dbReference>
<organism evidence="8 9">
    <name type="scientific">Aspergillus ruber (strain CBS 135680)</name>
    <dbReference type="NCBI Taxonomy" id="1388766"/>
    <lineage>
        <taxon>Eukaryota</taxon>
        <taxon>Fungi</taxon>
        <taxon>Dikarya</taxon>
        <taxon>Ascomycota</taxon>
        <taxon>Pezizomycotina</taxon>
        <taxon>Eurotiomycetes</taxon>
        <taxon>Eurotiomycetidae</taxon>
        <taxon>Eurotiales</taxon>
        <taxon>Aspergillaceae</taxon>
        <taxon>Aspergillus</taxon>
        <taxon>Aspergillus subgen. Aspergillus</taxon>
    </lineage>
</organism>
<feature type="active site" evidence="4">
    <location>
        <position position="58"/>
    </location>
</feature>
<dbReference type="InterPro" id="IPR021109">
    <property type="entry name" value="Peptidase_aspartic_dom_sf"/>
</dbReference>
<evidence type="ECO:0000256" key="3">
    <source>
        <dbReference type="ARBA" id="ARBA00022801"/>
    </source>
</evidence>
<comment type="similarity">
    <text evidence="1 5">Belongs to the peptidase A1 family.</text>
</comment>
<feature type="active site" evidence="4">
    <location>
        <position position="283"/>
    </location>
</feature>
<evidence type="ECO:0000313" key="9">
    <source>
        <dbReference type="Proteomes" id="UP000019804"/>
    </source>
</evidence>
<feature type="domain" description="Peptidase A1" evidence="7">
    <location>
        <begin position="42"/>
        <end position="394"/>
    </location>
</feature>
<dbReference type="PROSITE" id="PS00141">
    <property type="entry name" value="ASP_PROTEASE"/>
    <property type="match status" value="1"/>
</dbReference>
<dbReference type="AlphaFoldDB" id="A0A017S4W6"/>